<reference evidence="3" key="1">
    <citation type="journal article" date="2019" name="Int. J. Syst. Evol. Microbiol.">
        <title>The Global Catalogue of Microorganisms (GCM) 10K type strain sequencing project: providing services to taxonomists for standard genome sequencing and annotation.</title>
        <authorList>
            <consortium name="The Broad Institute Genomics Platform"/>
            <consortium name="The Broad Institute Genome Sequencing Center for Infectious Disease"/>
            <person name="Wu L."/>
            <person name="Ma J."/>
        </authorList>
    </citation>
    <scope>NUCLEOTIDE SEQUENCE [LARGE SCALE GENOMIC DNA]</scope>
    <source>
        <strain evidence="3">KCTC 52231</strain>
    </source>
</reference>
<evidence type="ECO:0000313" key="2">
    <source>
        <dbReference type="EMBL" id="MFC3162738.1"/>
    </source>
</evidence>
<organism evidence="2 3">
    <name type="scientific">Ciceribacter thiooxidans</name>
    <dbReference type="NCBI Taxonomy" id="1969821"/>
    <lineage>
        <taxon>Bacteria</taxon>
        <taxon>Pseudomonadati</taxon>
        <taxon>Pseudomonadota</taxon>
        <taxon>Alphaproteobacteria</taxon>
        <taxon>Hyphomicrobiales</taxon>
        <taxon>Rhizobiaceae</taxon>
        <taxon>Ciceribacter</taxon>
    </lineage>
</organism>
<dbReference type="Gene3D" id="3.20.20.190">
    <property type="entry name" value="Phosphatidylinositol (PI) phosphodiesterase"/>
    <property type="match status" value="1"/>
</dbReference>
<feature type="domain" description="GP-PDE" evidence="1">
    <location>
        <begin position="49"/>
        <end position="343"/>
    </location>
</feature>
<proteinExistence type="predicted"/>
<comment type="caution">
    <text evidence="2">The sequence shown here is derived from an EMBL/GenBank/DDBJ whole genome shotgun (WGS) entry which is preliminary data.</text>
</comment>
<accession>A0ABV7HZ61</accession>
<sequence length="345" mass="37108">MIRITSVAASLVIALLWGVNTSLFSRFPEGGAPRLLAHRGQHQIFDREGLTAETCTASRILPPEHALLENTIPSMRAALDAGAAVVELDVHLTPDGSFAVFHDWTLDCRTEASGITEETPMARLKQLDVGYGYTADGGATFPFRGHGIGMMPTLTEVLEALPEGRFLVNFKSRRAEEGETLARLLNSNRTYRAAVFAVYGGGEPTEAAVAAVPGLEGYSARSAKACLVGYLALGWSGYMPEVCRNTLVPVPVNYAFLLWGWPEKFYNRVQAAGSDVILLGAHEKGDTGSAGIDDVETWSMVPVGFPGFIWTNRIEKARAYAEESGFCSGDSGGCRFGTLPSSPVR</sequence>
<keyword evidence="3" id="KW-1185">Reference proteome</keyword>
<gene>
    <name evidence="2" type="ORF">ACFOHV_05535</name>
</gene>
<dbReference type="RefSeq" id="WP_182304329.1">
    <property type="nucleotide sequence ID" value="NZ_CP059896.1"/>
</dbReference>
<dbReference type="PANTHER" id="PTHR43805:SF1">
    <property type="entry name" value="GP-PDE DOMAIN-CONTAINING PROTEIN"/>
    <property type="match status" value="1"/>
</dbReference>
<protein>
    <submittedName>
        <fullName evidence="2">Glycerophosphodiester phosphodiesterase family protein</fullName>
    </submittedName>
</protein>
<name>A0ABV7HZ61_9HYPH</name>
<evidence type="ECO:0000313" key="3">
    <source>
        <dbReference type="Proteomes" id="UP001595647"/>
    </source>
</evidence>
<dbReference type="EMBL" id="JBHRTG010000004">
    <property type="protein sequence ID" value="MFC3162738.1"/>
    <property type="molecule type" value="Genomic_DNA"/>
</dbReference>
<dbReference type="Proteomes" id="UP001595647">
    <property type="component" value="Unassembled WGS sequence"/>
</dbReference>
<dbReference type="InterPro" id="IPR030395">
    <property type="entry name" value="GP_PDE_dom"/>
</dbReference>
<dbReference type="SUPFAM" id="SSF51695">
    <property type="entry name" value="PLC-like phosphodiesterases"/>
    <property type="match status" value="1"/>
</dbReference>
<dbReference type="InterPro" id="IPR017946">
    <property type="entry name" value="PLC-like_Pdiesterase_TIM-brl"/>
</dbReference>
<dbReference type="Pfam" id="PF03009">
    <property type="entry name" value="GDPD"/>
    <property type="match status" value="1"/>
</dbReference>
<evidence type="ECO:0000259" key="1">
    <source>
        <dbReference type="PROSITE" id="PS51704"/>
    </source>
</evidence>
<dbReference type="PROSITE" id="PS51704">
    <property type="entry name" value="GP_PDE"/>
    <property type="match status" value="1"/>
</dbReference>
<dbReference type="PANTHER" id="PTHR43805">
    <property type="entry name" value="GLYCEROPHOSPHORYL DIESTER PHOSPHODIESTERASE"/>
    <property type="match status" value="1"/>
</dbReference>